<dbReference type="InterPro" id="IPR036397">
    <property type="entry name" value="RNaseH_sf"/>
</dbReference>
<feature type="signal peptide" evidence="1">
    <location>
        <begin position="1"/>
        <end position="20"/>
    </location>
</feature>
<comment type="caution">
    <text evidence="2">The sequence shown here is derived from an EMBL/GenBank/DDBJ whole genome shotgun (WGS) entry which is preliminary data.</text>
</comment>
<proteinExistence type="predicted"/>
<dbReference type="Proteomes" id="UP001148838">
    <property type="component" value="Unassembled WGS sequence"/>
</dbReference>
<gene>
    <name evidence="2" type="ORF">ANN_16053</name>
</gene>
<name>A0ABQ8SJ47_PERAM</name>
<evidence type="ECO:0000313" key="3">
    <source>
        <dbReference type="Proteomes" id="UP001148838"/>
    </source>
</evidence>
<accession>A0ABQ8SJ47</accession>
<keyword evidence="3" id="KW-1185">Reference proteome</keyword>
<feature type="chain" id="PRO_5045123529" evidence="1">
    <location>
        <begin position="21"/>
        <end position="254"/>
    </location>
</feature>
<reference evidence="2 3" key="1">
    <citation type="journal article" date="2022" name="Allergy">
        <title>Genome assembly and annotation of Periplaneta americana reveal a comprehensive cockroach allergen profile.</title>
        <authorList>
            <person name="Wang L."/>
            <person name="Xiong Q."/>
            <person name="Saelim N."/>
            <person name="Wang L."/>
            <person name="Nong W."/>
            <person name="Wan A.T."/>
            <person name="Shi M."/>
            <person name="Liu X."/>
            <person name="Cao Q."/>
            <person name="Hui J.H.L."/>
            <person name="Sookrung N."/>
            <person name="Leung T.F."/>
            <person name="Tungtrongchitr A."/>
            <person name="Tsui S.K.W."/>
        </authorList>
    </citation>
    <scope>NUCLEOTIDE SEQUENCE [LARGE SCALE GENOMIC DNA]</scope>
    <source>
        <strain evidence="2">PWHHKU_190912</strain>
    </source>
</reference>
<organism evidence="2 3">
    <name type="scientific">Periplaneta americana</name>
    <name type="common">American cockroach</name>
    <name type="synonym">Blatta americana</name>
    <dbReference type="NCBI Taxonomy" id="6978"/>
    <lineage>
        <taxon>Eukaryota</taxon>
        <taxon>Metazoa</taxon>
        <taxon>Ecdysozoa</taxon>
        <taxon>Arthropoda</taxon>
        <taxon>Hexapoda</taxon>
        <taxon>Insecta</taxon>
        <taxon>Pterygota</taxon>
        <taxon>Neoptera</taxon>
        <taxon>Polyneoptera</taxon>
        <taxon>Dictyoptera</taxon>
        <taxon>Blattodea</taxon>
        <taxon>Blattoidea</taxon>
        <taxon>Blattidae</taxon>
        <taxon>Blattinae</taxon>
        <taxon>Periplaneta</taxon>
    </lineage>
</organism>
<dbReference type="PANTHER" id="PTHR47326:SF1">
    <property type="entry name" value="HTH PSQ-TYPE DOMAIN-CONTAINING PROTEIN"/>
    <property type="match status" value="1"/>
</dbReference>
<evidence type="ECO:0000256" key="1">
    <source>
        <dbReference type="SAM" id="SignalP"/>
    </source>
</evidence>
<sequence length="254" mass="29452">MRITCASLLLTLLAVVQVLASANSACVKKENAQRQEQAQVQDMIIDIVDENPRLSTRRIAAQLGVNHMESYMAYENPNAIRERHFQPRFSINVWCGMLNDRLIGPFLFDRNVTGEVYELFLRNELPGLLEDVPLAVRHDMYFQHDGHPVHFSLRVRNFLNEHFFNRWIGRGGPQAWPPRSPDLTPLRYYLWDDMKRMVYATEVDTREQLRNRIIAASELIKNSPRTIQSATNGHLRRAEICIAAQGGHFEQRQN</sequence>
<keyword evidence="1" id="KW-0732">Signal</keyword>
<protein>
    <submittedName>
        <fullName evidence="2">Uncharacterized protein</fullName>
    </submittedName>
</protein>
<evidence type="ECO:0000313" key="2">
    <source>
        <dbReference type="EMBL" id="KAJ4433742.1"/>
    </source>
</evidence>
<dbReference type="Gene3D" id="3.30.420.10">
    <property type="entry name" value="Ribonuclease H-like superfamily/Ribonuclease H"/>
    <property type="match status" value="1"/>
</dbReference>
<dbReference type="PANTHER" id="PTHR47326">
    <property type="entry name" value="TRANSPOSABLE ELEMENT TC3 TRANSPOSASE-LIKE PROTEIN"/>
    <property type="match status" value="1"/>
</dbReference>
<dbReference type="EMBL" id="JAJSOF020000027">
    <property type="protein sequence ID" value="KAJ4433742.1"/>
    <property type="molecule type" value="Genomic_DNA"/>
</dbReference>